<evidence type="ECO:0000313" key="4">
    <source>
        <dbReference type="EMBL" id="EYD76391.1"/>
    </source>
</evidence>
<name>A0A017HPT5_9RHOB</name>
<dbReference type="EC" id="3.5.3.11" evidence="4"/>
<evidence type="ECO:0000256" key="2">
    <source>
        <dbReference type="ARBA" id="ARBA00022801"/>
    </source>
</evidence>
<sequence>MANGTGTQEIGGLMDWQALQIVRGMAGLNLVGCDLVEVSPPFDTSGTTALTAANLLFEMLCVLPGVPQDPPGPLHGFRIE</sequence>
<dbReference type="GO" id="GO:0033389">
    <property type="term" value="P:putrescine biosynthetic process from arginine, via agmatine"/>
    <property type="evidence" value="ECO:0007669"/>
    <property type="project" value="TreeGrafter"/>
</dbReference>
<dbReference type="Pfam" id="PF00491">
    <property type="entry name" value="Arginase"/>
    <property type="match status" value="1"/>
</dbReference>
<dbReference type="GO" id="GO:0046872">
    <property type="term" value="F:metal ion binding"/>
    <property type="evidence" value="ECO:0007669"/>
    <property type="project" value="UniProtKB-KW"/>
</dbReference>
<dbReference type="HOGENOM" id="CLU_2587558_0_0_5"/>
<evidence type="ECO:0000256" key="3">
    <source>
        <dbReference type="PROSITE-ProRule" id="PRU00742"/>
    </source>
</evidence>
<dbReference type="EMBL" id="AOSK01000045">
    <property type="protein sequence ID" value="EYD76391.1"/>
    <property type="molecule type" value="Genomic_DNA"/>
</dbReference>
<keyword evidence="1" id="KW-0479">Metal-binding</keyword>
<comment type="similarity">
    <text evidence="3">Belongs to the arginase family.</text>
</comment>
<evidence type="ECO:0000256" key="1">
    <source>
        <dbReference type="ARBA" id="ARBA00022723"/>
    </source>
</evidence>
<reference evidence="4 5" key="1">
    <citation type="submission" date="2013-02" db="EMBL/GenBank/DDBJ databases">
        <authorList>
            <person name="Fiebig A."/>
            <person name="Goeker M."/>
            <person name="Klenk H.-P.P."/>
        </authorList>
    </citation>
    <scope>NUCLEOTIDE SEQUENCE [LARGE SCALE GENOMIC DNA]</scope>
    <source>
        <strain evidence="4 5">DSM 19309</strain>
    </source>
</reference>
<proteinExistence type="inferred from homology"/>
<dbReference type="PANTHER" id="PTHR11358">
    <property type="entry name" value="ARGINASE/AGMATINASE"/>
    <property type="match status" value="1"/>
</dbReference>
<dbReference type="PROSITE" id="PS51409">
    <property type="entry name" value="ARGINASE_2"/>
    <property type="match status" value="1"/>
</dbReference>
<dbReference type="SUPFAM" id="SSF52768">
    <property type="entry name" value="Arginase/deacetylase"/>
    <property type="match status" value="1"/>
</dbReference>
<accession>A0A017HPT5</accession>
<dbReference type="InterPro" id="IPR006035">
    <property type="entry name" value="Ureohydrolase"/>
</dbReference>
<keyword evidence="2 4" id="KW-0378">Hydrolase</keyword>
<dbReference type="PATRIC" id="fig|442562.3.peg.1978"/>
<dbReference type="PANTHER" id="PTHR11358:SF26">
    <property type="entry name" value="GUANIDINO ACID HYDROLASE, MITOCHONDRIAL"/>
    <property type="match status" value="1"/>
</dbReference>
<dbReference type="GO" id="GO:0008783">
    <property type="term" value="F:agmatinase activity"/>
    <property type="evidence" value="ECO:0007669"/>
    <property type="project" value="UniProtKB-EC"/>
</dbReference>
<gene>
    <name evidence="4" type="ORF">Rumeso_02003</name>
</gene>
<keyword evidence="5" id="KW-1185">Reference proteome</keyword>
<protein>
    <submittedName>
        <fullName evidence="4">Agmatinase</fullName>
        <ecNumber evidence="4">3.5.3.11</ecNumber>
    </submittedName>
</protein>
<organism evidence="4 5">
    <name type="scientific">Rubellimicrobium mesophilum DSM 19309</name>
    <dbReference type="NCBI Taxonomy" id="442562"/>
    <lineage>
        <taxon>Bacteria</taxon>
        <taxon>Pseudomonadati</taxon>
        <taxon>Pseudomonadota</taxon>
        <taxon>Alphaproteobacteria</taxon>
        <taxon>Rhodobacterales</taxon>
        <taxon>Roseobacteraceae</taxon>
        <taxon>Rubellimicrobium</taxon>
    </lineage>
</organism>
<dbReference type="Gene3D" id="3.40.800.10">
    <property type="entry name" value="Ureohydrolase domain"/>
    <property type="match status" value="1"/>
</dbReference>
<dbReference type="InterPro" id="IPR023696">
    <property type="entry name" value="Ureohydrolase_dom_sf"/>
</dbReference>
<comment type="caution">
    <text evidence="4">The sequence shown here is derived from an EMBL/GenBank/DDBJ whole genome shotgun (WGS) entry which is preliminary data.</text>
</comment>
<dbReference type="Proteomes" id="UP000019666">
    <property type="component" value="Unassembled WGS sequence"/>
</dbReference>
<dbReference type="AlphaFoldDB" id="A0A017HPT5"/>
<dbReference type="STRING" id="442562.Rumeso_02003"/>
<evidence type="ECO:0000313" key="5">
    <source>
        <dbReference type="Proteomes" id="UP000019666"/>
    </source>
</evidence>